<keyword evidence="12" id="KW-1185">Reference proteome</keyword>
<accession>A0AAD3DDJ8</accession>
<dbReference type="GO" id="GO:0006896">
    <property type="term" value="P:Golgi to vacuole transport"/>
    <property type="evidence" value="ECO:0007669"/>
    <property type="project" value="InterPro"/>
</dbReference>
<keyword evidence="5 9" id="KW-0653">Protein transport</keyword>
<dbReference type="PROSITE" id="PS00989">
    <property type="entry name" value="CLAT_ADAPTOR_S"/>
    <property type="match status" value="1"/>
</dbReference>
<dbReference type="InterPro" id="IPR016635">
    <property type="entry name" value="AP_complex_ssu"/>
</dbReference>
<evidence type="ECO:0000256" key="9">
    <source>
        <dbReference type="PIRNR" id="PIRNR015588"/>
    </source>
</evidence>
<dbReference type="Gene3D" id="3.30.450.60">
    <property type="match status" value="1"/>
</dbReference>
<proteinExistence type="inferred from homology"/>
<protein>
    <recommendedName>
        <fullName evidence="9">AP complex subunit sigma</fullName>
    </recommendedName>
</protein>
<dbReference type="SUPFAM" id="SSF64356">
    <property type="entry name" value="SNARE-like"/>
    <property type="match status" value="1"/>
</dbReference>
<dbReference type="EMBL" id="BLLK01000074">
    <property type="protein sequence ID" value="GFH61410.1"/>
    <property type="molecule type" value="Genomic_DNA"/>
</dbReference>
<evidence type="ECO:0000313" key="12">
    <source>
        <dbReference type="Proteomes" id="UP001054902"/>
    </source>
</evidence>
<evidence type="ECO:0000256" key="5">
    <source>
        <dbReference type="ARBA" id="ARBA00022927"/>
    </source>
</evidence>
<evidence type="ECO:0000256" key="7">
    <source>
        <dbReference type="ARBA" id="ARBA00023136"/>
    </source>
</evidence>
<name>A0AAD3DDJ8_9STRA</name>
<feature type="domain" description="AP complex mu/sigma subunit" evidence="10">
    <location>
        <begin position="1"/>
        <end position="148"/>
    </location>
</feature>
<evidence type="ECO:0000256" key="3">
    <source>
        <dbReference type="ARBA" id="ARBA00006972"/>
    </source>
</evidence>
<dbReference type="PANTHER" id="PTHR11753">
    <property type="entry name" value="ADAPTOR COMPLEXES SMALL SUBUNIT FAMILY"/>
    <property type="match status" value="1"/>
</dbReference>
<dbReference type="InterPro" id="IPR000804">
    <property type="entry name" value="Clathrin_sm-chain_CS"/>
</dbReference>
<dbReference type="InterPro" id="IPR022775">
    <property type="entry name" value="AP_mu_sigma_su"/>
</dbReference>
<keyword evidence="7 9" id="KW-0472">Membrane</keyword>
<comment type="caution">
    <text evidence="11">The sequence shown here is derived from an EMBL/GenBank/DDBJ whole genome shotgun (WGS) entry which is preliminary data.</text>
</comment>
<dbReference type="InterPro" id="IPR027155">
    <property type="entry name" value="APS3"/>
</dbReference>
<evidence type="ECO:0000256" key="2">
    <source>
        <dbReference type="ARBA" id="ARBA00004555"/>
    </source>
</evidence>
<dbReference type="InterPro" id="IPR011012">
    <property type="entry name" value="Longin-like_dom_sf"/>
</dbReference>
<organism evidence="11 12">
    <name type="scientific">Chaetoceros tenuissimus</name>
    <dbReference type="NCBI Taxonomy" id="426638"/>
    <lineage>
        <taxon>Eukaryota</taxon>
        <taxon>Sar</taxon>
        <taxon>Stramenopiles</taxon>
        <taxon>Ochrophyta</taxon>
        <taxon>Bacillariophyta</taxon>
        <taxon>Coscinodiscophyceae</taxon>
        <taxon>Chaetocerotophycidae</taxon>
        <taxon>Chaetocerotales</taxon>
        <taxon>Chaetocerotaceae</taxon>
        <taxon>Chaetoceros</taxon>
    </lineage>
</organism>
<dbReference type="GO" id="GO:0005794">
    <property type="term" value="C:Golgi apparatus"/>
    <property type="evidence" value="ECO:0007669"/>
    <property type="project" value="UniProtKB-SubCell"/>
</dbReference>
<comment type="subcellular location">
    <subcellularLocation>
        <location evidence="1">Cytoplasmic vesicle membrane</location>
        <topology evidence="1">Peripheral membrane protein</topology>
        <orientation evidence="1">Cytoplasmic side</orientation>
    </subcellularLocation>
    <subcellularLocation>
        <location evidence="2">Golgi apparatus</location>
    </subcellularLocation>
</comment>
<dbReference type="PIRSF" id="PIRSF015588">
    <property type="entry name" value="AP_complex_sigma"/>
    <property type="match status" value="1"/>
</dbReference>
<dbReference type="GO" id="GO:0030659">
    <property type="term" value="C:cytoplasmic vesicle membrane"/>
    <property type="evidence" value="ECO:0007669"/>
    <property type="project" value="UniProtKB-SubCell"/>
</dbReference>
<evidence type="ECO:0000256" key="6">
    <source>
        <dbReference type="ARBA" id="ARBA00023034"/>
    </source>
</evidence>
<dbReference type="AlphaFoldDB" id="A0AAD3DDJ8"/>
<evidence type="ECO:0000259" key="10">
    <source>
        <dbReference type="Pfam" id="PF01217"/>
    </source>
</evidence>
<dbReference type="CDD" id="cd14834">
    <property type="entry name" value="AP3_sigma"/>
    <property type="match status" value="1"/>
</dbReference>
<dbReference type="GO" id="GO:0030123">
    <property type="term" value="C:AP-3 adaptor complex"/>
    <property type="evidence" value="ECO:0007669"/>
    <property type="project" value="InterPro"/>
</dbReference>
<comment type="similarity">
    <text evidence="3 9">Belongs to the adaptor complexes small subunit family.</text>
</comment>
<evidence type="ECO:0000256" key="8">
    <source>
        <dbReference type="ARBA" id="ARBA00023329"/>
    </source>
</evidence>
<keyword evidence="4 9" id="KW-0813">Transport</keyword>
<dbReference type="FunFam" id="3.30.450.60:FF:000001">
    <property type="entry name" value="AP complex subunit sigma"/>
    <property type="match status" value="1"/>
</dbReference>
<reference evidence="11 12" key="1">
    <citation type="journal article" date="2021" name="Sci. Rep.">
        <title>The genome of the diatom Chaetoceros tenuissimus carries an ancient integrated fragment of an extant virus.</title>
        <authorList>
            <person name="Hongo Y."/>
            <person name="Kimura K."/>
            <person name="Takaki Y."/>
            <person name="Yoshida Y."/>
            <person name="Baba S."/>
            <person name="Kobayashi G."/>
            <person name="Nagasaki K."/>
            <person name="Hano T."/>
            <person name="Tomaru Y."/>
        </authorList>
    </citation>
    <scope>NUCLEOTIDE SEQUENCE [LARGE SCALE GENOMIC DNA]</scope>
    <source>
        <strain evidence="11 12">NIES-3715</strain>
    </source>
</reference>
<dbReference type="GO" id="GO:0006886">
    <property type="term" value="P:intracellular protein transport"/>
    <property type="evidence" value="ECO:0007669"/>
    <property type="project" value="UniProtKB-UniRule"/>
</dbReference>
<evidence type="ECO:0000256" key="1">
    <source>
        <dbReference type="ARBA" id="ARBA00004180"/>
    </source>
</evidence>
<dbReference type="Proteomes" id="UP001054902">
    <property type="component" value="Unassembled WGS sequence"/>
</dbReference>
<dbReference type="Pfam" id="PF01217">
    <property type="entry name" value="Clat_adaptor_s"/>
    <property type="match status" value="1"/>
</dbReference>
<sequence>MIKGIIIVNNHGKPRLAKFYQSVTSEEIQQSIIRRIFNQVASRPDSFCNYLEGSIPEWGSNTKLIYRHYATLYFVFAVDSQESDLGVLDLIQVFVEALDKCFENVCELDLIFHADRVHYVLDEIVMAGMVLETNINLILQSIDDQNKMHEKSKGALATTPQAGTETVRQQLGAGSNWA</sequence>
<evidence type="ECO:0000313" key="11">
    <source>
        <dbReference type="EMBL" id="GFH61410.1"/>
    </source>
</evidence>
<evidence type="ECO:0000256" key="4">
    <source>
        <dbReference type="ARBA" id="ARBA00022448"/>
    </source>
</evidence>
<gene>
    <name evidence="11" type="ORF">CTEN210_17886</name>
</gene>
<keyword evidence="8" id="KW-0968">Cytoplasmic vesicle</keyword>
<keyword evidence="6" id="KW-0333">Golgi apparatus</keyword>